<dbReference type="SUPFAM" id="SSF56281">
    <property type="entry name" value="Metallo-hydrolase/oxidoreductase"/>
    <property type="match status" value="1"/>
</dbReference>
<gene>
    <name evidence="2" type="ORF">GSM42_01595</name>
</gene>
<feature type="domain" description="Metallo-beta-lactamase" evidence="1">
    <location>
        <begin position="74"/>
        <end position="243"/>
    </location>
</feature>
<dbReference type="Proteomes" id="UP000430692">
    <property type="component" value="Unassembled WGS sequence"/>
</dbReference>
<accession>A0A6I4VRF8</accession>
<organism evidence="2 3">
    <name type="scientific">Shimazuella alba</name>
    <dbReference type="NCBI Taxonomy" id="2690964"/>
    <lineage>
        <taxon>Bacteria</taxon>
        <taxon>Bacillati</taxon>
        <taxon>Bacillota</taxon>
        <taxon>Bacilli</taxon>
        <taxon>Bacillales</taxon>
        <taxon>Thermoactinomycetaceae</taxon>
        <taxon>Shimazuella</taxon>
    </lineage>
</organism>
<sequence>MPKFLCVQCGTQYADSVSEPLKCLICEDERQFVRWDGQEWTTIPEMQSNGYEVVPFEEEPGLWGLELNKPFAIGQRALLVPGDKGNILWDCIPFINDRAIQMVEDKGGLEAIAISHPHYYSTMVEWADIFDVPIYLHAADTEWIMRPSDRITLWEEESFSLTPDIELIHLGGHFDGGSILYWKQGAEGRGSLLTGDVIQVNQDRHYLSFMYSYPNNIPLSCNSIKRMVSKLETYEFDRIHGAWKERFIWENAKERLKASAKRYKKYLEA</sequence>
<evidence type="ECO:0000259" key="1">
    <source>
        <dbReference type="SMART" id="SM00849"/>
    </source>
</evidence>
<keyword evidence="3" id="KW-1185">Reference proteome</keyword>
<dbReference type="AlphaFoldDB" id="A0A6I4VRF8"/>
<dbReference type="InterPro" id="IPR001279">
    <property type="entry name" value="Metallo-B-lactamas"/>
</dbReference>
<dbReference type="GO" id="GO:0016787">
    <property type="term" value="F:hydrolase activity"/>
    <property type="evidence" value="ECO:0007669"/>
    <property type="project" value="UniProtKB-KW"/>
</dbReference>
<proteinExistence type="predicted"/>
<dbReference type="InterPro" id="IPR036866">
    <property type="entry name" value="RibonucZ/Hydroxyglut_hydro"/>
</dbReference>
<dbReference type="RefSeq" id="WP_160799486.1">
    <property type="nucleotide sequence ID" value="NZ_WUUL01000001.1"/>
</dbReference>
<evidence type="ECO:0000313" key="2">
    <source>
        <dbReference type="EMBL" id="MXQ52466.1"/>
    </source>
</evidence>
<comment type="caution">
    <text evidence="2">The sequence shown here is derived from an EMBL/GenBank/DDBJ whole genome shotgun (WGS) entry which is preliminary data.</text>
</comment>
<evidence type="ECO:0000313" key="3">
    <source>
        <dbReference type="Proteomes" id="UP000430692"/>
    </source>
</evidence>
<dbReference type="PANTHER" id="PTHR36839:SF1">
    <property type="entry name" value="METALLO-BETA-LACTAMASE FAMILY PROTEIN (AFU_ORTHOLOGUE AFUA_5G12770)"/>
    <property type="match status" value="1"/>
</dbReference>
<dbReference type="Gene3D" id="3.60.15.10">
    <property type="entry name" value="Ribonuclease Z/Hydroxyacylglutathione hydrolase-like"/>
    <property type="match status" value="1"/>
</dbReference>
<dbReference type="EMBL" id="WUUL01000001">
    <property type="protein sequence ID" value="MXQ52466.1"/>
    <property type="molecule type" value="Genomic_DNA"/>
</dbReference>
<dbReference type="PANTHER" id="PTHR36839">
    <property type="entry name" value="METALLO-BETA-LACTAMASE FAMILY PROTEIN (AFU_ORTHOLOGUE AFUA_5G12770)"/>
    <property type="match status" value="1"/>
</dbReference>
<protein>
    <submittedName>
        <fullName evidence="2">MBL fold metallo-hydrolase</fullName>
    </submittedName>
</protein>
<reference evidence="2 3" key="1">
    <citation type="submission" date="2019-12" db="EMBL/GenBank/DDBJ databases">
        <title>Whole-genome analyses of novel actinobacteria.</title>
        <authorList>
            <person name="Sahin N."/>
            <person name="Saygin H."/>
        </authorList>
    </citation>
    <scope>NUCLEOTIDE SEQUENCE [LARGE SCALE GENOMIC DNA]</scope>
    <source>
        <strain evidence="2 3">KC615</strain>
    </source>
</reference>
<keyword evidence="2" id="KW-0378">Hydrolase</keyword>
<dbReference type="SMART" id="SM00849">
    <property type="entry name" value="Lactamase_B"/>
    <property type="match status" value="1"/>
</dbReference>
<name>A0A6I4VRF8_9BACL</name>